<dbReference type="GO" id="GO:0016226">
    <property type="term" value="P:iron-sulfur cluster assembly"/>
    <property type="evidence" value="ECO:0007669"/>
    <property type="project" value="InterPro"/>
</dbReference>
<evidence type="ECO:0000313" key="1">
    <source>
        <dbReference type="EMBL" id="KAK9942830.1"/>
    </source>
</evidence>
<reference evidence="1 2" key="1">
    <citation type="journal article" date="2023" name="G3 (Bethesda)">
        <title>A chromosome-length genome assembly and annotation of blackberry (Rubus argutus, cv. 'Hillquist').</title>
        <authorList>
            <person name="Bruna T."/>
            <person name="Aryal R."/>
            <person name="Dudchenko O."/>
            <person name="Sargent D.J."/>
            <person name="Mead D."/>
            <person name="Buti M."/>
            <person name="Cavallini A."/>
            <person name="Hytonen T."/>
            <person name="Andres J."/>
            <person name="Pham M."/>
            <person name="Weisz D."/>
            <person name="Mascagni F."/>
            <person name="Usai G."/>
            <person name="Natali L."/>
            <person name="Bassil N."/>
            <person name="Fernandez G.E."/>
            <person name="Lomsadze A."/>
            <person name="Armour M."/>
            <person name="Olukolu B."/>
            <person name="Poorten T."/>
            <person name="Britton C."/>
            <person name="Davik J."/>
            <person name="Ashrafi H."/>
            <person name="Aiden E.L."/>
            <person name="Borodovsky M."/>
            <person name="Worthington M."/>
        </authorList>
    </citation>
    <scope>NUCLEOTIDE SEQUENCE [LARGE SCALE GENOMIC DNA]</scope>
    <source>
        <strain evidence="1">PI 553951</strain>
    </source>
</reference>
<dbReference type="EMBL" id="JBEDUW010000002">
    <property type="protein sequence ID" value="KAK9942830.1"/>
    <property type="molecule type" value="Genomic_DNA"/>
</dbReference>
<dbReference type="PANTHER" id="PTHR43575">
    <property type="entry name" value="PROTEIN ABCI7, CHLOROPLASTIC"/>
    <property type="match status" value="1"/>
</dbReference>
<protein>
    <submittedName>
        <fullName evidence="1">Uncharacterized protein</fullName>
    </submittedName>
</protein>
<proteinExistence type="predicted"/>
<keyword evidence="2" id="KW-1185">Reference proteome</keyword>
<dbReference type="Proteomes" id="UP001457282">
    <property type="component" value="Unassembled WGS sequence"/>
</dbReference>
<accession>A0AAW1Y1G8</accession>
<evidence type="ECO:0000313" key="2">
    <source>
        <dbReference type="Proteomes" id="UP001457282"/>
    </source>
</evidence>
<dbReference type="InterPro" id="IPR055346">
    <property type="entry name" value="Fe-S_cluster_assembly_SufBD"/>
</dbReference>
<gene>
    <name evidence="1" type="ORF">M0R45_008478</name>
</gene>
<organism evidence="1 2">
    <name type="scientific">Rubus argutus</name>
    <name type="common">Southern blackberry</name>
    <dbReference type="NCBI Taxonomy" id="59490"/>
    <lineage>
        <taxon>Eukaryota</taxon>
        <taxon>Viridiplantae</taxon>
        <taxon>Streptophyta</taxon>
        <taxon>Embryophyta</taxon>
        <taxon>Tracheophyta</taxon>
        <taxon>Spermatophyta</taxon>
        <taxon>Magnoliopsida</taxon>
        <taxon>eudicotyledons</taxon>
        <taxon>Gunneridae</taxon>
        <taxon>Pentapetalae</taxon>
        <taxon>rosids</taxon>
        <taxon>fabids</taxon>
        <taxon>Rosales</taxon>
        <taxon>Rosaceae</taxon>
        <taxon>Rosoideae</taxon>
        <taxon>Rosoideae incertae sedis</taxon>
        <taxon>Rubus</taxon>
    </lineage>
</organism>
<sequence length="99" mass="10776">MAAIAFTPNVQRPPVPLFSTPKTRVSVQPSSTSQLAYDPFVHKLAEALDDSLPSSSSSSPPLALQNLRDSSVGTLLSTPWPTRKDEPFRFTDTSFIKNS</sequence>
<name>A0AAW1Y1G8_RUBAR</name>
<dbReference type="PANTHER" id="PTHR43575:SF1">
    <property type="entry name" value="PROTEIN ABCI7, CHLOROPLASTIC"/>
    <property type="match status" value="1"/>
</dbReference>
<dbReference type="AlphaFoldDB" id="A0AAW1Y1G8"/>
<comment type="caution">
    <text evidence="1">The sequence shown here is derived from an EMBL/GenBank/DDBJ whole genome shotgun (WGS) entry which is preliminary data.</text>
</comment>